<sequence length="279" mass="29976">MRSTPPRLRSVLDRLRRVRGPAVPLRWRPALLVLLGLVAGWLLTLTVQAFQRPPLLLGQDAVTTPASRAARVTLQEDGGHFINIRPASGEAHTLLVFYPGGRVRPQSYEWLGRALAADGVQTVIPVFPLDLAVLGVNRADHLIDRYGKRKRVFLGGHSLGGAMAAQYASKKAGRLDGLLLEAAYPARNVSLQRTNLKVLSLLAQNDGLASPADVRDGLKRLPPGAKLVEVPGAVHSFFGRYGPQKGDGLPGVSRADAEVVVLQSVRAFLEAPAPARSTP</sequence>
<dbReference type="Pfam" id="PF12695">
    <property type="entry name" value="Abhydrolase_5"/>
    <property type="match status" value="1"/>
</dbReference>
<evidence type="ECO:0000259" key="1">
    <source>
        <dbReference type="Pfam" id="PF12695"/>
    </source>
</evidence>
<keyword evidence="2" id="KW-0378">Hydrolase</keyword>
<reference evidence="3" key="1">
    <citation type="journal article" date="2019" name="Int. J. Syst. Evol. Microbiol.">
        <title>The Global Catalogue of Microorganisms (GCM) 10K type strain sequencing project: providing services to taxonomists for standard genome sequencing and annotation.</title>
        <authorList>
            <consortium name="The Broad Institute Genomics Platform"/>
            <consortium name="The Broad Institute Genome Sequencing Center for Infectious Disease"/>
            <person name="Wu L."/>
            <person name="Ma J."/>
        </authorList>
    </citation>
    <scope>NUCLEOTIDE SEQUENCE [LARGE SCALE GENOMIC DNA]</scope>
    <source>
        <strain evidence="3">CCTCC AB 2013263</strain>
    </source>
</reference>
<dbReference type="GO" id="GO:0016787">
    <property type="term" value="F:hydrolase activity"/>
    <property type="evidence" value="ECO:0007669"/>
    <property type="project" value="UniProtKB-KW"/>
</dbReference>
<dbReference type="EMBL" id="JBHRZF010000147">
    <property type="protein sequence ID" value="MFC3861547.1"/>
    <property type="molecule type" value="Genomic_DNA"/>
</dbReference>
<evidence type="ECO:0000313" key="3">
    <source>
        <dbReference type="Proteomes" id="UP001595748"/>
    </source>
</evidence>
<name>A0ABV8A781_9DEIO</name>
<protein>
    <submittedName>
        <fullName evidence="2">Alpha/beta hydrolase</fullName>
    </submittedName>
</protein>
<dbReference type="InterPro" id="IPR029058">
    <property type="entry name" value="AB_hydrolase_fold"/>
</dbReference>
<dbReference type="RefSeq" id="WP_380078555.1">
    <property type="nucleotide sequence ID" value="NZ_JBHRZF010000147.1"/>
</dbReference>
<evidence type="ECO:0000313" key="2">
    <source>
        <dbReference type="EMBL" id="MFC3861547.1"/>
    </source>
</evidence>
<feature type="domain" description="Alpha/beta hydrolase fold-5" evidence="1">
    <location>
        <begin position="95"/>
        <end position="251"/>
    </location>
</feature>
<dbReference type="Proteomes" id="UP001595748">
    <property type="component" value="Unassembled WGS sequence"/>
</dbReference>
<comment type="caution">
    <text evidence="2">The sequence shown here is derived from an EMBL/GenBank/DDBJ whole genome shotgun (WGS) entry which is preliminary data.</text>
</comment>
<dbReference type="InterPro" id="IPR029059">
    <property type="entry name" value="AB_hydrolase_5"/>
</dbReference>
<proteinExistence type="predicted"/>
<accession>A0ABV8A781</accession>
<dbReference type="Gene3D" id="3.40.50.1820">
    <property type="entry name" value="alpha/beta hydrolase"/>
    <property type="match status" value="1"/>
</dbReference>
<organism evidence="2 3">
    <name type="scientific">Deinococcus antarcticus</name>
    <dbReference type="NCBI Taxonomy" id="1298767"/>
    <lineage>
        <taxon>Bacteria</taxon>
        <taxon>Thermotogati</taxon>
        <taxon>Deinococcota</taxon>
        <taxon>Deinococci</taxon>
        <taxon>Deinococcales</taxon>
        <taxon>Deinococcaceae</taxon>
        <taxon>Deinococcus</taxon>
    </lineage>
</organism>
<gene>
    <name evidence="2" type="ORF">ACFOPQ_12340</name>
</gene>
<dbReference type="SUPFAM" id="SSF53474">
    <property type="entry name" value="alpha/beta-Hydrolases"/>
    <property type="match status" value="1"/>
</dbReference>
<keyword evidence="3" id="KW-1185">Reference proteome</keyword>